<organism evidence="2">
    <name type="scientific">bioreactor metagenome</name>
    <dbReference type="NCBI Taxonomy" id="1076179"/>
    <lineage>
        <taxon>unclassified sequences</taxon>
        <taxon>metagenomes</taxon>
        <taxon>ecological metagenomes</taxon>
    </lineage>
</organism>
<accession>A0A645BHE2</accession>
<feature type="compositionally biased region" description="Basic and acidic residues" evidence="1">
    <location>
        <begin position="29"/>
        <end position="39"/>
    </location>
</feature>
<comment type="caution">
    <text evidence="2">The sequence shown here is derived from an EMBL/GenBank/DDBJ whole genome shotgun (WGS) entry which is preliminary data.</text>
</comment>
<dbReference type="EMBL" id="VSSQ01018962">
    <property type="protein sequence ID" value="MPM62623.1"/>
    <property type="molecule type" value="Genomic_DNA"/>
</dbReference>
<proteinExistence type="predicted"/>
<evidence type="ECO:0000313" key="2">
    <source>
        <dbReference type="EMBL" id="MPM62623.1"/>
    </source>
</evidence>
<gene>
    <name evidence="2" type="ORF">SDC9_109499</name>
</gene>
<name>A0A645BHE2_9ZZZZ</name>
<reference evidence="2" key="1">
    <citation type="submission" date="2019-08" db="EMBL/GenBank/DDBJ databases">
        <authorList>
            <person name="Kucharzyk K."/>
            <person name="Murdoch R.W."/>
            <person name="Higgins S."/>
            <person name="Loffler F."/>
        </authorList>
    </citation>
    <scope>NUCLEOTIDE SEQUENCE</scope>
</reference>
<protein>
    <submittedName>
        <fullName evidence="2">Uncharacterized protein</fullName>
    </submittedName>
</protein>
<feature type="region of interest" description="Disordered" evidence="1">
    <location>
        <begin position="29"/>
        <end position="49"/>
    </location>
</feature>
<evidence type="ECO:0000256" key="1">
    <source>
        <dbReference type="SAM" id="MobiDB-lite"/>
    </source>
</evidence>
<dbReference type="AlphaFoldDB" id="A0A645BHE2"/>
<sequence length="49" mass="5770">MKVAENKKQTFDYWLTKRGTCITISLENNDKEASREKGRNLLLHRPPTH</sequence>